<dbReference type="Proteomes" id="UP001454036">
    <property type="component" value="Unassembled WGS sequence"/>
</dbReference>
<dbReference type="AlphaFoldDB" id="A0AAV3RHC2"/>
<name>A0AAV3RHC2_LITER</name>
<accession>A0AAV3RHC2</accession>
<evidence type="ECO:0000313" key="2">
    <source>
        <dbReference type="Proteomes" id="UP001454036"/>
    </source>
</evidence>
<proteinExistence type="predicted"/>
<protein>
    <submittedName>
        <fullName evidence="1">Uncharacterized protein</fullName>
    </submittedName>
</protein>
<comment type="caution">
    <text evidence="1">The sequence shown here is derived from an EMBL/GenBank/DDBJ whole genome shotgun (WGS) entry which is preliminary data.</text>
</comment>
<gene>
    <name evidence="1" type="ORF">LIER_28888</name>
</gene>
<evidence type="ECO:0000313" key="1">
    <source>
        <dbReference type="EMBL" id="GAA0175777.1"/>
    </source>
</evidence>
<keyword evidence="2" id="KW-1185">Reference proteome</keyword>
<organism evidence="1 2">
    <name type="scientific">Lithospermum erythrorhizon</name>
    <name type="common">Purple gromwell</name>
    <name type="synonym">Lithospermum officinale var. erythrorhizon</name>
    <dbReference type="NCBI Taxonomy" id="34254"/>
    <lineage>
        <taxon>Eukaryota</taxon>
        <taxon>Viridiplantae</taxon>
        <taxon>Streptophyta</taxon>
        <taxon>Embryophyta</taxon>
        <taxon>Tracheophyta</taxon>
        <taxon>Spermatophyta</taxon>
        <taxon>Magnoliopsida</taxon>
        <taxon>eudicotyledons</taxon>
        <taxon>Gunneridae</taxon>
        <taxon>Pentapetalae</taxon>
        <taxon>asterids</taxon>
        <taxon>lamiids</taxon>
        <taxon>Boraginales</taxon>
        <taxon>Boraginaceae</taxon>
        <taxon>Boraginoideae</taxon>
        <taxon>Lithospermeae</taxon>
        <taxon>Lithospermum</taxon>
    </lineage>
</organism>
<sequence>MQCLSSQNLSSTASISSCADLNNTKKYSFISVEPSTQLQEMTIVNSQIGIDVPLNDPRTLILPKVSPCK</sequence>
<dbReference type="EMBL" id="BAABME010009775">
    <property type="protein sequence ID" value="GAA0175777.1"/>
    <property type="molecule type" value="Genomic_DNA"/>
</dbReference>
<reference evidence="1 2" key="1">
    <citation type="submission" date="2024-01" db="EMBL/GenBank/DDBJ databases">
        <title>The complete chloroplast genome sequence of Lithospermum erythrorhizon: insights into the phylogenetic relationship among Boraginaceae species and the maternal lineages of purple gromwells.</title>
        <authorList>
            <person name="Okada T."/>
            <person name="Watanabe K."/>
        </authorList>
    </citation>
    <scope>NUCLEOTIDE SEQUENCE [LARGE SCALE GENOMIC DNA]</scope>
</reference>